<organism evidence="2 3">
    <name type="scientific">Clonorchis sinensis</name>
    <name type="common">Chinese liver fluke</name>
    <dbReference type="NCBI Taxonomy" id="79923"/>
    <lineage>
        <taxon>Eukaryota</taxon>
        <taxon>Metazoa</taxon>
        <taxon>Spiralia</taxon>
        <taxon>Lophotrochozoa</taxon>
        <taxon>Platyhelminthes</taxon>
        <taxon>Trematoda</taxon>
        <taxon>Digenea</taxon>
        <taxon>Opisthorchiida</taxon>
        <taxon>Opisthorchiata</taxon>
        <taxon>Opisthorchiidae</taxon>
        <taxon>Clonorchis</taxon>
    </lineage>
</organism>
<name>G7YWF5_CLOSI</name>
<reference key="2">
    <citation type="submission" date="2011-10" db="EMBL/GenBank/DDBJ databases">
        <title>The genome and transcriptome sequence of Clonorchis sinensis provide insights into the carcinogenic liver fluke.</title>
        <authorList>
            <person name="Wang X."/>
            <person name="Huang Y."/>
            <person name="Chen W."/>
            <person name="Liu H."/>
            <person name="Guo L."/>
            <person name="Chen Y."/>
            <person name="Luo F."/>
            <person name="Zhou W."/>
            <person name="Sun J."/>
            <person name="Mao Q."/>
            <person name="Liang P."/>
            <person name="Zhou C."/>
            <person name="Tian Y."/>
            <person name="Men J."/>
            <person name="Lv X."/>
            <person name="Huang L."/>
            <person name="Zhou J."/>
            <person name="Hu Y."/>
            <person name="Li R."/>
            <person name="Zhang F."/>
            <person name="Lei H."/>
            <person name="Li X."/>
            <person name="Hu X."/>
            <person name="Liang C."/>
            <person name="Xu J."/>
            <person name="Wu Z."/>
            <person name="Yu X."/>
        </authorList>
    </citation>
    <scope>NUCLEOTIDE SEQUENCE</scope>
    <source>
        <strain>Henan</strain>
    </source>
</reference>
<protein>
    <submittedName>
        <fullName evidence="2">Uncharacterized protein</fullName>
    </submittedName>
</protein>
<accession>G7YWF5</accession>
<dbReference type="EMBL" id="DF144640">
    <property type="protein sequence ID" value="GAA57285.1"/>
    <property type="molecule type" value="Genomic_DNA"/>
</dbReference>
<evidence type="ECO:0000313" key="2">
    <source>
        <dbReference type="EMBL" id="GAA57285.1"/>
    </source>
</evidence>
<sequence length="371" mass="41039">MHSVTKKRAIKNETKSLLLNQKDQCKCSAFIGTLDATLVLLPKALEDANTENATNWTNVAKKPSLNEYIALSIPGPLAAKAIQLSDATVKTTAGSLVNRRLHSVKSASLIVNTVIAQDPESQSHKPDSSEPENPLHTQLAMLIAGDSDVFTSTKETRPQPNQPHTIRQIRKLLAGFKLHSSAETIPMGAPPKELLGAATQLPGPQSNTFPLKPRQNAQETKKTQVCLNSLNSSKSGRPKGIIEKAPSSSGRNFRPREKLRPPKTNSDFNKLCDIKQSVCLEQQSLIAPTENWLTPDVSATKISIDGYSGFRADPKRKRAARNRMNRKPPKRIRLLLNKRSQLFFKTLTAGNTEDKLAFRKMRNRCKSESRQ</sequence>
<dbReference type="Proteomes" id="UP000008909">
    <property type="component" value="Unassembled WGS sequence"/>
</dbReference>
<evidence type="ECO:0000256" key="1">
    <source>
        <dbReference type="SAM" id="MobiDB-lite"/>
    </source>
</evidence>
<proteinExistence type="predicted"/>
<feature type="compositionally biased region" description="Polar residues" evidence="1">
    <location>
        <begin position="213"/>
        <end position="235"/>
    </location>
</feature>
<reference evidence="2" key="1">
    <citation type="journal article" date="2011" name="Genome Biol.">
        <title>The draft genome of the carcinogenic human liver fluke Clonorchis sinensis.</title>
        <authorList>
            <person name="Wang X."/>
            <person name="Chen W."/>
            <person name="Huang Y."/>
            <person name="Sun J."/>
            <person name="Men J."/>
            <person name="Liu H."/>
            <person name="Luo F."/>
            <person name="Guo L."/>
            <person name="Lv X."/>
            <person name="Deng C."/>
            <person name="Zhou C."/>
            <person name="Fan Y."/>
            <person name="Li X."/>
            <person name="Huang L."/>
            <person name="Hu Y."/>
            <person name="Liang C."/>
            <person name="Hu X."/>
            <person name="Xu J."/>
            <person name="Yu X."/>
        </authorList>
    </citation>
    <scope>NUCLEOTIDE SEQUENCE [LARGE SCALE GENOMIC DNA]</scope>
    <source>
        <strain evidence="2">Henan</strain>
    </source>
</reference>
<evidence type="ECO:0000313" key="3">
    <source>
        <dbReference type="Proteomes" id="UP000008909"/>
    </source>
</evidence>
<dbReference type="AlphaFoldDB" id="G7YWF5"/>
<gene>
    <name evidence="2" type="ORF">CLF_112476</name>
</gene>
<keyword evidence="3" id="KW-1185">Reference proteome</keyword>
<feature type="region of interest" description="Disordered" evidence="1">
    <location>
        <begin position="213"/>
        <end position="268"/>
    </location>
</feature>